<geneLocation type="plasmid" evidence="1 2">
    <name>unnamed3</name>
</geneLocation>
<proteinExistence type="predicted"/>
<dbReference type="EMBL" id="CP118742">
    <property type="protein sequence ID" value="WEA58276.1"/>
    <property type="molecule type" value="Genomic_DNA"/>
</dbReference>
<sequence length="79" mass="8523">MALSTSQSISLNGSSVIDGTSIVNFSTNLSADQAYSSVSMQIVNMELYKANKDKVREDRDAFQKQADTLVDGLSVSESK</sequence>
<evidence type="ECO:0000313" key="1">
    <source>
        <dbReference type="EMBL" id="WEA58276.1"/>
    </source>
</evidence>
<protein>
    <submittedName>
        <fullName evidence="1">Uncharacterized protein</fullName>
    </submittedName>
</protein>
<dbReference type="AlphaFoldDB" id="A0ABD7XBX7"/>
<evidence type="ECO:0000313" key="2">
    <source>
        <dbReference type="Proteomes" id="UP001214131"/>
    </source>
</evidence>
<reference evidence="1 2" key="1">
    <citation type="submission" date="2023-02" db="EMBL/GenBank/DDBJ databases">
        <title>Comparative genomics and fermentation flavor characterization of five lactic acid bacteria reveal flavor biosynthesis metabolic pathways in fermented muskmelon puree.</title>
        <authorList>
            <person name="Yuan L."/>
            <person name="Li M."/>
            <person name="Xu X."/>
            <person name="Lao F."/>
            <person name="Wu J."/>
        </authorList>
    </citation>
    <scope>NUCLEOTIDE SEQUENCE [LARGE SCALE GENOMIC DNA]</scope>
    <source>
        <strain evidence="1 2">Ca-4</strain>
        <plasmid evidence="1 2">unnamed3</plasmid>
    </source>
</reference>
<accession>A0ABD7XBX7</accession>
<dbReference type="RefSeq" id="WP_275000723.1">
    <property type="nucleotide sequence ID" value="NZ_CP118742.1"/>
</dbReference>
<dbReference type="Proteomes" id="UP001214131">
    <property type="component" value="Plasmid unnamed3"/>
</dbReference>
<keyword evidence="1" id="KW-0614">Plasmid</keyword>
<name>A0ABD7XBX7_PEDPE</name>
<organism evidence="1 2">
    <name type="scientific">Pediococcus pentosaceus</name>
    <dbReference type="NCBI Taxonomy" id="1255"/>
    <lineage>
        <taxon>Bacteria</taxon>
        <taxon>Bacillati</taxon>
        <taxon>Bacillota</taxon>
        <taxon>Bacilli</taxon>
        <taxon>Lactobacillales</taxon>
        <taxon>Lactobacillaceae</taxon>
        <taxon>Pediococcus</taxon>
    </lineage>
</organism>
<gene>
    <name evidence="1" type="ORF">PWB86_09715</name>
</gene>